<accession>A0A2H3CT08</accession>
<gene>
    <name evidence="1" type="ORF">ARMGADRAFT_909524</name>
</gene>
<keyword evidence="2" id="KW-1185">Reference proteome</keyword>
<reference evidence="2" key="1">
    <citation type="journal article" date="2017" name="Nat. Ecol. Evol.">
        <title>Genome expansion and lineage-specific genetic innovations in the forest pathogenic fungi Armillaria.</title>
        <authorList>
            <person name="Sipos G."/>
            <person name="Prasanna A.N."/>
            <person name="Walter M.C."/>
            <person name="O'Connor E."/>
            <person name="Balint B."/>
            <person name="Krizsan K."/>
            <person name="Kiss B."/>
            <person name="Hess J."/>
            <person name="Varga T."/>
            <person name="Slot J."/>
            <person name="Riley R."/>
            <person name="Boka B."/>
            <person name="Rigling D."/>
            <person name="Barry K."/>
            <person name="Lee J."/>
            <person name="Mihaltcheva S."/>
            <person name="LaButti K."/>
            <person name="Lipzen A."/>
            <person name="Waldron R."/>
            <person name="Moloney N.M."/>
            <person name="Sperisen C."/>
            <person name="Kredics L."/>
            <person name="Vagvoelgyi C."/>
            <person name="Patrignani A."/>
            <person name="Fitzpatrick D."/>
            <person name="Nagy I."/>
            <person name="Doyle S."/>
            <person name="Anderson J.B."/>
            <person name="Grigoriev I.V."/>
            <person name="Gueldener U."/>
            <person name="Muensterkoetter M."/>
            <person name="Nagy L.G."/>
        </authorList>
    </citation>
    <scope>NUCLEOTIDE SEQUENCE [LARGE SCALE GENOMIC DNA]</scope>
    <source>
        <strain evidence="2">Ar21-2</strain>
    </source>
</reference>
<proteinExistence type="predicted"/>
<name>A0A2H3CT08_ARMGA</name>
<feature type="non-terminal residue" evidence="1">
    <location>
        <position position="55"/>
    </location>
</feature>
<dbReference type="EMBL" id="KZ293694">
    <property type="protein sequence ID" value="PBK84990.1"/>
    <property type="molecule type" value="Genomic_DNA"/>
</dbReference>
<dbReference type="OrthoDB" id="436496at2759"/>
<dbReference type="InParanoid" id="A0A2H3CT08"/>
<evidence type="ECO:0000313" key="2">
    <source>
        <dbReference type="Proteomes" id="UP000217790"/>
    </source>
</evidence>
<organism evidence="1 2">
    <name type="scientific">Armillaria gallica</name>
    <name type="common">Bulbous honey fungus</name>
    <name type="synonym">Armillaria bulbosa</name>
    <dbReference type="NCBI Taxonomy" id="47427"/>
    <lineage>
        <taxon>Eukaryota</taxon>
        <taxon>Fungi</taxon>
        <taxon>Dikarya</taxon>
        <taxon>Basidiomycota</taxon>
        <taxon>Agaricomycotina</taxon>
        <taxon>Agaricomycetes</taxon>
        <taxon>Agaricomycetidae</taxon>
        <taxon>Agaricales</taxon>
        <taxon>Marasmiineae</taxon>
        <taxon>Physalacriaceae</taxon>
        <taxon>Armillaria</taxon>
    </lineage>
</organism>
<feature type="non-terminal residue" evidence="1">
    <location>
        <position position="1"/>
    </location>
</feature>
<sequence>LPFLPILTLDSLGRLWVSILAGPDGELGFISSPKYTVLSFNVKMWDGNPFASNVR</sequence>
<dbReference type="STRING" id="47427.A0A2H3CT08"/>
<dbReference type="OMA" id="LFYNIAG"/>
<protein>
    <submittedName>
        <fullName evidence="1">Uncharacterized protein</fullName>
    </submittedName>
</protein>
<evidence type="ECO:0000313" key="1">
    <source>
        <dbReference type="EMBL" id="PBK84990.1"/>
    </source>
</evidence>
<dbReference type="Proteomes" id="UP000217790">
    <property type="component" value="Unassembled WGS sequence"/>
</dbReference>
<dbReference type="AlphaFoldDB" id="A0A2H3CT08"/>